<dbReference type="Gene3D" id="3.20.20.370">
    <property type="entry name" value="Glycoside hydrolase/deacetylase"/>
    <property type="match status" value="1"/>
</dbReference>
<evidence type="ECO:0000256" key="1">
    <source>
        <dbReference type="ARBA" id="ARBA00004613"/>
    </source>
</evidence>
<evidence type="ECO:0000256" key="2">
    <source>
        <dbReference type="ARBA" id="ARBA00022729"/>
    </source>
</evidence>
<dbReference type="InterPro" id="IPR051398">
    <property type="entry name" value="Polysacch_Deacetylase"/>
</dbReference>
<keyword evidence="3" id="KW-1133">Transmembrane helix</keyword>
<feature type="transmembrane region" description="Helical" evidence="3">
    <location>
        <begin position="5"/>
        <end position="23"/>
    </location>
</feature>
<dbReference type="SUPFAM" id="SSF88713">
    <property type="entry name" value="Glycoside hydrolase/deacetylase"/>
    <property type="match status" value="1"/>
</dbReference>
<dbReference type="GO" id="GO:0005975">
    <property type="term" value="P:carbohydrate metabolic process"/>
    <property type="evidence" value="ECO:0007669"/>
    <property type="project" value="InterPro"/>
</dbReference>
<sequence>MKKKGLYFIGIIILLAGAFYYFWPRPGVQPQFQQQPVTRLGEEGRVAVLEYHDFNSPGGFSISGEQFRRQLQALRQAGYTLVTPEEFRDWLQGKKEIKDKSILLTIDDGYASVAEIVPILREFKARALVFLVTSRTGKPKLTDAQLQEFADVLRPESHTHNLHYQGEIRPGKTGPALTSRLWLAAEGRQENRDEYKLRLRTDLETSLATLLPVNKRPEFFAYPYGVSNSDVIQLLKEHGIKFAFGTKPGLVTRKSDPWYLPRFEVGMPSFTPERLLAMLEVEFGKREAFSGWQLAGIDNFQPRIFWLEEGQVREALQITGPGWKFQKITRDQLGPFRRWQLSWEKENGEKLAIDLYSVPGGGMYLLEWTPANQDSKLVYHWQRVGEKGPWQVRTISYRPSQYGPYSQLASMVTTSSWPAPDDKWLVQPNRGYFWPGQKGEVYLSRGDSWEVLQEDTRRELDPGAKVQLHSNQYGTALWYSVTGLKPGQAYSQWGAVASEQLLNWENQISIADVRRADGDRYRKVLRDGIYNQTPGGYEPGGERVFWRIPAQHVGMMALDHDEVFFRNLVALSLFNAVERQNQAGIWPTEHLVKNLKEKYGLDQPFFDTRFNTDTGMFLLKVYRQYQIQAACQKAEQYGKYLWLYVENNHFTTQNKGYLVYDYQNLTASKVITHTSLNHQLAEINFFLELYLLTGEEAWLTQAEKMLQGIRDIGTAWIKPDGDLHYAYLPDGSLGMQDYPLVTLKDLLYTQELLLKIKGSRDPLLDQLISSKQAYLQKQKLGPQ</sequence>
<dbReference type="Proteomes" id="UP000189933">
    <property type="component" value="Unassembled WGS sequence"/>
</dbReference>
<dbReference type="InterPro" id="IPR002509">
    <property type="entry name" value="NODB_dom"/>
</dbReference>
<dbReference type="GO" id="GO:0005576">
    <property type="term" value="C:extracellular region"/>
    <property type="evidence" value="ECO:0007669"/>
    <property type="project" value="UniProtKB-SubCell"/>
</dbReference>
<dbReference type="Pfam" id="PF01522">
    <property type="entry name" value="Polysacc_deac_1"/>
    <property type="match status" value="1"/>
</dbReference>
<keyword evidence="3" id="KW-0472">Membrane</keyword>
<keyword evidence="2" id="KW-0732">Signal</keyword>
<gene>
    <name evidence="5" type="ORF">SAMN02745885_00376</name>
</gene>
<dbReference type="EMBL" id="FUXM01000003">
    <property type="protein sequence ID" value="SJZ60762.1"/>
    <property type="molecule type" value="Genomic_DNA"/>
</dbReference>
<dbReference type="GO" id="GO:0016810">
    <property type="term" value="F:hydrolase activity, acting on carbon-nitrogen (but not peptide) bonds"/>
    <property type="evidence" value="ECO:0007669"/>
    <property type="project" value="InterPro"/>
</dbReference>
<dbReference type="OrthoDB" id="1736525at2"/>
<evidence type="ECO:0000313" key="6">
    <source>
        <dbReference type="Proteomes" id="UP000189933"/>
    </source>
</evidence>
<comment type="subcellular location">
    <subcellularLocation>
        <location evidence="1">Secreted</location>
    </subcellularLocation>
</comment>
<dbReference type="PANTHER" id="PTHR34216">
    <property type="match status" value="1"/>
</dbReference>
<organism evidence="5 6">
    <name type="scientific">Carboxydocella sporoproducens DSM 16521</name>
    <dbReference type="NCBI Taxonomy" id="1121270"/>
    <lineage>
        <taxon>Bacteria</taxon>
        <taxon>Bacillati</taxon>
        <taxon>Bacillota</taxon>
        <taxon>Clostridia</taxon>
        <taxon>Eubacteriales</taxon>
        <taxon>Clostridiales Family XVI. Incertae Sedis</taxon>
        <taxon>Carboxydocella</taxon>
    </lineage>
</organism>
<feature type="domain" description="NodB homology" evidence="4">
    <location>
        <begin position="95"/>
        <end position="242"/>
    </location>
</feature>
<name>A0A1T4M1F8_9FIRM</name>
<dbReference type="InterPro" id="IPR011330">
    <property type="entry name" value="Glyco_hydro/deAcase_b/a-brl"/>
</dbReference>
<keyword evidence="3" id="KW-0812">Transmembrane</keyword>
<dbReference type="AlphaFoldDB" id="A0A1T4M1F8"/>
<evidence type="ECO:0000259" key="4">
    <source>
        <dbReference type="Pfam" id="PF01522"/>
    </source>
</evidence>
<keyword evidence="6" id="KW-1185">Reference proteome</keyword>
<accession>A0A1T4M1F8</accession>
<protein>
    <submittedName>
        <fullName evidence="5">Polysaccharide deacetylase</fullName>
    </submittedName>
</protein>
<dbReference type="RefSeq" id="WP_078664529.1">
    <property type="nucleotide sequence ID" value="NZ_FUXM01000003.1"/>
</dbReference>
<proteinExistence type="predicted"/>
<evidence type="ECO:0000313" key="5">
    <source>
        <dbReference type="EMBL" id="SJZ60762.1"/>
    </source>
</evidence>
<reference evidence="6" key="1">
    <citation type="submission" date="2017-02" db="EMBL/GenBank/DDBJ databases">
        <authorList>
            <person name="Varghese N."/>
            <person name="Submissions S."/>
        </authorList>
    </citation>
    <scope>NUCLEOTIDE SEQUENCE [LARGE SCALE GENOMIC DNA]</scope>
    <source>
        <strain evidence="6">DSM 16521</strain>
    </source>
</reference>
<evidence type="ECO:0000256" key="3">
    <source>
        <dbReference type="SAM" id="Phobius"/>
    </source>
</evidence>
<dbReference type="PANTHER" id="PTHR34216:SF3">
    <property type="entry name" value="POLY-BETA-1,6-N-ACETYL-D-GLUCOSAMINE N-DEACETYLASE"/>
    <property type="match status" value="1"/>
</dbReference>